<evidence type="ECO:0000313" key="2">
    <source>
        <dbReference type="Proteomes" id="UP000004550"/>
    </source>
</evidence>
<dbReference type="EMBL" id="CP013070">
    <property type="protein sequence ID" value="APL94100.1"/>
    <property type="molecule type" value="Genomic_DNA"/>
</dbReference>
<dbReference type="Proteomes" id="UP000004550">
    <property type="component" value="Chromosome"/>
</dbReference>
<accession>A0A1L5BMC5</accession>
<dbReference type="RefSeq" id="WP_007685919.1">
    <property type="nucleotide sequence ID" value="NZ_CP013070.1"/>
</dbReference>
<dbReference type="AlphaFoldDB" id="A0A1L5BMC5"/>
<proteinExistence type="predicted"/>
<dbReference type="KEGG" id="sinb:SIDU_06040"/>
<sequence>MGQEISIQAGGAVSPKLSIPRGIASALADNRFSLTEWTTATALERMDRSDRQRVPGLAQQAEATLRPADREWLSDRLSTLWMFMSNERDPDRTTTWLHESMRLLDDLPQDIVSPAIDEAVKKSERGFLPSIGAIRAIADPMLEDRRQKVRRLRMLADAILAPEMPKLEREPFKPCSPEDAAEIMAENGISRMEATKPRCIDPTRLRGPKAITVEDYVSLGLTREAAERAIAEFQGRTA</sequence>
<reference evidence="1 2" key="1">
    <citation type="journal article" date="2012" name="J. Bacteriol.">
        <title>Genome sequence of Sphingobium indicum B90A, a hexachlorocyclohexane-degrading bacterium.</title>
        <authorList>
            <person name="Anand S."/>
            <person name="Sangwan N."/>
            <person name="Lata P."/>
            <person name="Kaur J."/>
            <person name="Dua A."/>
            <person name="Singh A.K."/>
            <person name="Verma M."/>
            <person name="Kaur J."/>
            <person name="Khurana J.P."/>
            <person name="Khurana P."/>
            <person name="Mathur S."/>
            <person name="Lal R."/>
        </authorList>
    </citation>
    <scope>NUCLEOTIDE SEQUENCE [LARGE SCALE GENOMIC DNA]</scope>
    <source>
        <strain evidence="2">DSM 16412 / CCM 7286 / MTCC 6364 / B90A</strain>
    </source>
</reference>
<gene>
    <name evidence="1" type="ORF">SIDU_06040</name>
</gene>
<protein>
    <submittedName>
        <fullName evidence="1">Uncharacterized protein</fullName>
    </submittedName>
</protein>
<name>A0A1L5BMC5_SPHIB</name>
<organism evidence="1 2">
    <name type="scientific">Sphingobium indicum (strain DSM 16412 / CCM 7286 / MTCC 6364 / B90A)</name>
    <dbReference type="NCBI Taxonomy" id="861109"/>
    <lineage>
        <taxon>Bacteria</taxon>
        <taxon>Pseudomonadati</taxon>
        <taxon>Pseudomonadota</taxon>
        <taxon>Alphaproteobacteria</taxon>
        <taxon>Sphingomonadales</taxon>
        <taxon>Sphingomonadaceae</taxon>
        <taxon>Sphingobium</taxon>
    </lineage>
</organism>
<evidence type="ECO:0000313" key="1">
    <source>
        <dbReference type="EMBL" id="APL94100.1"/>
    </source>
</evidence>